<dbReference type="EMBL" id="MVIH01000009">
    <property type="protein sequence ID" value="ORB50860.1"/>
    <property type="molecule type" value="Genomic_DNA"/>
</dbReference>
<dbReference type="AlphaFoldDB" id="A0A1X0ISI6"/>
<reference evidence="2 3" key="1">
    <citation type="submission" date="2016-12" db="EMBL/GenBank/DDBJ databases">
        <title>The new phylogeny of genus Mycobacterium.</title>
        <authorList>
            <person name="Tortoli E."/>
            <person name="Trovato A."/>
            <person name="Cirillo D.M."/>
        </authorList>
    </citation>
    <scope>NUCLEOTIDE SEQUENCE [LARGE SCALE GENOMIC DNA]</scope>
    <source>
        <strain evidence="2 3">DSM 44223</strain>
    </source>
</reference>
<feature type="chain" id="PRO_5012303899" description="Histidine-type phosphatase" evidence="1">
    <location>
        <begin position="23"/>
        <end position="393"/>
    </location>
</feature>
<evidence type="ECO:0000256" key="1">
    <source>
        <dbReference type="SAM" id="SignalP"/>
    </source>
</evidence>
<keyword evidence="3" id="KW-1185">Reference proteome</keyword>
<organism evidence="2 3">
    <name type="scientific">Mycolicibacterium rhodesiae</name>
    <name type="common">Mycobacterium rhodesiae</name>
    <dbReference type="NCBI Taxonomy" id="36814"/>
    <lineage>
        <taxon>Bacteria</taxon>
        <taxon>Bacillati</taxon>
        <taxon>Actinomycetota</taxon>
        <taxon>Actinomycetes</taxon>
        <taxon>Mycobacteriales</taxon>
        <taxon>Mycobacteriaceae</taxon>
        <taxon>Mycolicibacterium</taxon>
    </lineage>
</organism>
<dbReference type="Gene3D" id="3.40.50.1240">
    <property type="entry name" value="Phosphoglycerate mutase-like"/>
    <property type="match status" value="2"/>
</dbReference>
<sequence length="393" mass="41001">MLRLIALAVTLCILGGPPPASRADTWRVVRTVVLMRHGVRPPNKEPPVPLSIAPDPWPAWSTRPGWLTDHGAAAVRLIAAADARRFIADGALPAHGCPATGSVRVVSDSLQRTIATGDAYAASLAAGCGIVNHHAPQGEADPLFDEYRTSGITTAAAEEAVASAVGPDGVAALAQLYQPALDAVTRIVCGNRPDRCGLTDVRSGTEVDPSGAHRPRLTGALAYGSVISEVLELEYAEGKSPADVGWGRATADDIRLVGSLHALELSIIARPRPLAVANAGKIADVIRDAVDTGPPLTVMVGHDTEIANIAGLLDAHWSVPGFADDEPVPGGALVFQRLEAPNGDQAVRAWYRSQTLEQIRTLTGGDSTWVPLAIRGCPDELCSPDSFAAALTT</sequence>
<keyword evidence="1" id="KW-0732">Signal</keyword>
<comment type="caution">
    <text evidence="2">The sequence shown here is derived from an EMBL/GenBank/DDBJ whole genome shotgun (WGS) entry which is preliminary data.</text>
</comment>
<dbReference type="SUPFAM" id="SSF53254">
    <property type="entry name" value="Phosphoglycerate mutase-like"/>
    <property type="match status" value="1"/>
</dbReference>
<dbReference type="OrthoDB" id="395886at2"/>
<feature type="signal peptide" evidence="1">
    <location>
        <begin position="1"/>
        <end position="22"/>
    </location>
</feature>
<dbReference type="Proteomes" id="UP000192534">
    <property type="component" value="Unassembled WGS sequence"/>
</dbReference>
<dbReference type="InterPro" id="IPR029033">
    <property type="entry name" value="His_PPase_superfam"/>
</dbReference>
<name>A0A1X0ISI6_MYCRH</name>
<proteinExistence type="predicted"/>
<accession>A0A1X0ISI6</accession>
<protein>
    <recommendedName>
        <fullName evidence="4">Histidine-type phosphatase</fullName>
    </recommendedName>
</protein>
<dbReference type="RefSeq" id="WP_083120866.1">
    <property type="nucleotide sequence ID" value="NZ_JACKUO010000036.1"/>
</dbReference>
<evidence type="ECO:0008006" key="4">
    <source>
        <dbReference type="Google" id="ProtNLM"/>
    </source>
</evidence>
<gene>
    <name evidence="2" type="ORF">BST42_19055</name>
</gene>
<evidence type="ECO:0000313" key="2">
    <source>
        <dbReference type="EMBL" id="ORB50860.1"/>
    </source>
</evidence>
<evidence type="ECO:0000313" key="3">
    <source>
        <dbReference type="Proteomes" id="UP000192534"/>
    </source>
</evidence>